<keyword evidence="2" id="KW-1185">Reference proteome</keyword>
<dbReference type="OrthoDB" id="7059295at2"/>
<evidence type="ECO:0000313" key="1">
    <source>
        <dbReference type="EMBL" id="AMK77428.1"/>
    </source>
</evidence>
<evidence type="ECO:0008006" key="3">
    <source>
        <dbReference type="Google" id="ProtNLM"/>
    </source>
</evidence>
<organism evidence="1 2">
    <name type="scientific">Methylomonas denitrificans</name>
    <dbReference type="NCBI Taxonomy" id="1538553"/>
    <lineage>
        <taxon>Bacteria</taxon>
        <taxon>Pseudomonadati</taxon>
        <taxon>Pseudomonadota</taxon>
        <taxon>Gammaproteobacteria</taxon>
        <taxon>Methylococcales</taxon>
        <taxon>Methylococcaceae</taxon>
        <taxon>Methylomonas</taxon>
    </lineage>
</organism>
<dbReference type="Proteomes" id="UP000030512">
    <property type="component" value="Chromosome"/>
</dbReference>
<dbReference type="AlphaFoldDB" id="A0A126T5T5"/>
<dbReference type="EMBL" id="CP014476">
    <property type="protein sequence ID" value="AMK77428.1"/>
    <property type="molecule type" value="Genomic_DNA"/>
</dbReference>
<gene>
    <name evidence="1" type="ORF">JT25_013215</name>
</gene>
<protein>
    <recommendedName>
        <fullName evidence="3">Suppressor of fused-like domain-containing protein</fullName>
    </recommendedName>
</protein>
<evidence type="ECO:0000313" key="2">
    <source>
        <dbReference type="Proteomes" id="UP000030512"/>
    </source>
</evidence>
<reference evidence="1 2" key="1">
    <citation type="journal article" date="2015" name="Environ. Microbiol.">
        <title>Methane oxidation coupled to nitrate reduction under hypoxia by the Gammaproteobacterium Methylomonas denitrificans, sp. nov. type strain FJG1.</title>
        <authorList>
            <person name="Kits K.D."/>
            <person name="Klotz M.G."/>
            <person name="Stein L.Y."/>
        </authorList>
    </citation>
    <scope>NUCLEOTIDE SEQUENCE [LARGE SCALE GENOMIC DNA]</scope>
    <source>
        <strain evidence="1 2">FJG1</strain>
    </source>
</reference>
<name>A0A126T5T5_9GAMM</name>
<proteinExistence type="predicted"/>
<dbReference type="RefSeq" id="WP_036273064.1">
    <property type="nucleotide sequence ID" value="NZ_CP014476.1"/>
</dbReference>
<sequence length="226" mass="24188">MPQTEHIVGLTYADRLRMATESRHQALKKRLGSDLAALTSLMGPMSDGPEWPAGAAWLAARRGQNACVISDGLSDPWVERDRPETGLGLEVFIESPDSGAAENAPLAKFADTWLFPLTAEVSHTLAGFPRLSERLLNGELLSMEFAIDHIKDGRGQIGALLGANGEPAKTITLAGGEVKLVAITLLTGSELKYLRGKGELARHELADKLKTAGVGHLSLLHRPSLV</sequence>
<dbReference type="STRING" id="1538553.JT25_013215"/>
<dbReference type="KEGG" id="mdn:JT25_013215"/>
<accession>A0A126T5T5</accession>